<sequence>MAGNGWKPRPRTRYRSSSSLSSDSNHPPSPPPSKRVNRPDRYNANEEGTPDAPPSRKAGAKTPRPVFKRIESETVPKQQLIDALHALEPGVLGRLLGLQVKGGAEDGRDLEEGEDGEDETQEEEVFEEDEGQEETGEDYKAQGERDGAGQGQKGGAREDKGHVTDPEDEEERDLEHKAHKLSSALGAPFARVRSAAKADIEVLSTRLGSDLDAALEPFNGELAKQQYGTWHETETVFRRKCTASYAEAYKAMMGYNEEMRELVRKIAQVRETKARLVEEARKALDELRE</sequence>
<feature type="compositionally biased region" description="Basic and acidic residues" evidence="2">
    <location>
        <begin position="137"/>
        <end position="147"/>
    </location>
</feature>
<dbReference type="Proteomes" id="UP001182556">
    <property type="component" value="Unassembled WGS sequence"/>
</dbReference>
<accession>A0AAD9FWP4</accession>
<proteinExistence type="predicted"/>
<gene>
    <name evidence="3" type="ORF">DB88DRAFT_478682</name>
</gene>
<keyword evidence="1" id="KW-0175">Coiled coil</keyword>
<dbReference type="EMBL" id="JAODAN010000001">
    <property type="protein sequence ID" value="KAK1927618.1"/>
    <property type="molecule type" value="Genomic_DNA"/>
</dbReference>
<dbReference type="AlphaFoldDB" id="A0AAD9FWP4"/>
<feature type="compositionally biased region" description="Basic and acidic residues" evidence="2">
    <location>
        <begin position="155"/>
        <end position="165"/>
    </location>
</feature>
<evidence type="ECO:0000256" key="2">
    <source>
        <dbReference type="SAM" id="MobiDB-lite"/>
    </source>
</evidence>
<name>A0AAD9FWP4_PAPLA</name>
<reference evidence="3" key="1">
    <citation type="submission" date="2023-02" db="EMBL/GenBank/DDBJ databases">
        <title>Identification and recombinant expression of a fungal hydrolase from Papiliotrema laurentii that hydrolyzes apple cutin and clears colloidal polyester polyurethane.</title>
        <authorList>
            <consortium name="DOE Joint Genome Institute"/>
            <person name="Roman V.A."/>
            <person name="Bojanowski C."/>
            <person name="Crable B.R."/>
            <person name="Wagner D.N."/>
            <person name="Hung C.S."/>
            <person name="Nadeau L.J."/>
            <person name="Schratz L."/>
            <person name="Haridas S."/>
            <person name="Pangilinan J."/>
            <person name="Lipzen A."/>
            <person name="Na H."/>
            <person name="Yan M."/>
            <person name="Ng V."/>
            <person name="Grigoriev I.V."/>
            <person name="Spatafora J.W."/>
            <person name="Barlow D."/>
            <person name="Biffinger J."/>
            <person name="Kelley-Loughnane N."/>
            <person name="Varaljay V.A."/>
            <person name="Crookes-Goodson W.J."/>
        </authorList>
    </citation>
    <scope>NUCLEOTIDE SEQUENCE</scope>
    <source>
        <strain evidence="3">5307AH</strain>
    </source>
</reference>
<keyword evidence="4" id="KW-1185">Reference proteome</keyword>
<feature type="region of interest" description="Disordered" evidence="2">
    <location>
        <begin position="1"/>
        <end position="75"/>
    </location>
</feature>
<feature type="region of interest" description="Disordered" evidence="2">
    <location>
        <begin position="101"/>
        <end position="176"/>
    </location>
</feature>
<feature type="compositionally biased region" description="Acidic residues" evidence="2">
    <location>
        <begin position="108"/>
        <end position="136"/>
    </location>
</feature>
<organism evidence="3 4">
    <name type="scientific">Papiliotrema laurentii</name>
    <name type="common">Cryptococcus laurentii</name>
    <dbReference type="NCBI Taxonomy" id="5418"/>
    <lineage>
        <taxon>Eukaryota</taxon>
        <taxon>Fungi</taxon>
        <taxon>Dikarya</taxon>
        <taxon>Basidiomycota</taxon>
        <taxon>Agaricomycotina</taxon>
        <taxon>Tremellomycetes</taxon>
        <taxon>Tremellales</taxon>
        <taxon>Rhynchogastremaceae</taxon>
        <taxon>Papiliotrema</taxon>
    </lineage>
</organism>
<evidence type="ECO:0000256" key="1">
    <source>
        <dbReference type="SAM" id="Coils"/>
    </source>
</evidence>
<comment type="caution">
    <text evidence="3">The sequence shown here is derived from an EMBL/GenBank/DDBJ whole genome shotgun (WGS) entry which is preliminary data.</text>
</comment>
<feature type="coiled-coil region" evidence="1">
    <location>
        <begin position="252"/>
        <end position="286"/>
    </location>
</feature>
<protein>
    <submittedName>
        <fullName evidence="3">Uncharacterized protein</fullName>
    </submittedName>
</protein>
<evidence type="ECO:0000313" key="4">
    <source>
        <dbReference type="Proteomes" id="UP001182556"/>
    </source>
</evidence>
<evidence type="ECO:0000313" key="3">
    <source>
        <dbReference type="EMBL" id="KAK1927618.1"/>
    </source>
</evidence>
<feature type="compositionally biased region" description="Low complexity" evidence="2">
    <location>
        <begin position="15"/>
        <end position="26"/>
    </location>
</feature>